<organism evidence="2 3">
    <name type="scientific">Allobranchiibius huperziae</name>
    <dbReference type="NCBI Taxonomy" id="1874116"/>
    <lineage>
        <taxon>Bacteria</taxon>
        <taxon>Bacillati</taxon>
        <taxon>Actinomycetota</taxon>
        <taxon>Actinomycetes</taxon>
        <taxon>Micrococcales</taxon>
        <taxon>Dermacoccaceae</taxon>
        <taxon>Allobranchiibius</taxon>
    </lineage>
</organism>
<dbReference type="RefSeq" id="WP_179480048.1">
    <property type="nucleotide sequence ID" value="NZ_JACCFW010000001.1"/>
</dbReference>
<dbReference type="PANTHER" id="PTHR22946">
    <property type="entry name" value="DIENELACTONE HYDROLASE DOMAIN-CONTAINING PROTEIN-RELATED"/>
    <property type="match status" value="1"/>
</dbReference>
<evidence type="ECO:0000256" key="1">
    <source>
        <dbReference type="ARBA" id="ARBA00008645"/>
    </source>
</evidence>
<name>A0A853DBH1_9MICO</name>
<protein>
    <submittedName>
        <fullName evidence="2">Pimeloyl-ACP methyl ester carboxylesterase</fullName>
    </submittedName>
</protein>
<keyword evidence="3" id="KW-1185">Reference proteome</keyword>
<dbReference type="Gene3D" id="3.40.50.1820">
    <property type="entry name" value="alpha/beta hydrolase"/>
    <property type="match status" value="1"/>
</dbReference>
<dbReference type="AlphaFoldDB" id="A0A853DBH1"/>
<evidence type="ECO:0000313" key="3">
    <source>
        <dbReference type="Proteomes" id="UP000571817"/>
    </source>
</evidence>
<dbReference type="InterPro" id="IPR050261">
    <property type="entry name" value="FrsA_esterase"/>
</dbReference>
<dbReference type="InterPro" id="IPR029058">
    <property type="entry name" value="AB_hydrolase_fold"/>
</dbReference>
<dbReference type="EMBL" id="JACCFW010000001">
    <property type="protein sequence ID" value="NYJ74288.1"/>
    <property type="molecule type" value="Genomic_DNA"/>
</dbReference>
<evidence type="ECO:0000313" key="2">
    <source>
        <dbReference type="EMBL" id="NYJ74288.1"/>
    </source>
</evidence>
<sequence length="260" mass="28509">MRVIEDVVDDIPVVLLIPETLSADRELVLWLSHLGGSAEKERPTMTRLAERGHPVVSFDPPEHGRRATATDARVFAAEVLAAFRLRMWPLLGRTTLESMRVLTWAQHRLDRVGPVLAGGVSMGGDVAIALAGVDNRIRRVAAVGSTPSWERPGMRSLTDPADLLDQGEADPYSAWFAAQLDPVRHLDHYLRDVGIAFELGGEDHHIPAGNAQDFRRALVDRDPAAGDRVRITVRDGLDHFGVTTDQDALEAAAEWLMTPA</sequence>
<proteinExistence type="inferred from homology"/>
<reference evidence="2 3" key="1">
    <citation type="submission" date="2020-07" db="EMBL/GenBank/DDBJ databases">
        <title>Sequencing the genomes of 1000 actinobacteria strains.</title>
        <authorList>
            <person name="Klenk H.-P."/>
        </authorList>
    </citation>
    <scope>NUCLEOTIDE SEQUENCE [LARGE SCALE GENOMIC DNA]</scope>
    <source>
        <strain evidence="2 3">DSM 29531</strain>
    </source>
</reference>
<comment type="caution">
    <text evidence="2">The sequence shown here is derived from an EMBL/GenBank/DDBJ whole genome shotgun (WGS) entry which is preliminary data.</text>
</comment>
<dbReference type="Proteomes" id="UP000571817">
    <property type="component" value="Unassembled WGS sequence"/>
</dbReference>
<comment type="similarity">
    <text evidence="1">Belongs to the AB hydrolase superfamily.</text>
</comment>
<accession>A0A853DBH1</accession>
<gene>
    <name evidence="2" type="ORF">HNR15_001251</name>
</gene>
<dbReference type="SUPFAM" id="SSF53474">
    <property type="entry name" value="alpha/beta-Hydrolases"/>
    <property type="match status" value="1"/>
</dbReference>